<gene>
    <name evidence="2" type="ORF">AE618_07065</name>
</gene>
<dbReference type="PATRIC" id="fig|1526658.3.peg.2083"/>
<dbReference type="InterPro" id="IPR029068">
    <property type="entry name" value="Glyas_Bleomycin-R_OHBP_Dase"/>
</dbReference>
<dbReference type="AlphaFoldDB" id="A0A0N0MBY1"/>
<evidence type="ECO:0000313" key="2">
    <source>
        <dbReference type="EMBL" id="KPH81515.1"/>
    </source>
</evidence>
<dbReference type="RefSeq" id="WP_054208344.1">
    <property type="nucleotide sequence ID" value="NZ_LGSZ01000028.1"/>
</dbReference>
<evidence type="ECO:0000259" key="1">
    <source>
        <dbReference type="PROSITE" id="PS51819"/>
    </source>
</evidence>
<dbReference type="PANTHER" id="PTHR40265:SF1">
    <property type="entry name" value="GLYOXALASE-LIKE DOMAIN-CONTAINING PROTEIN"/>
    <property type="match status" value="1"/>
</dbReference>
<dbReference type="InterPro" id="IPR037523">
    <property type="entry name" value="VOC_core"/>
</dbReference>
<dbReference type="PANTHER" id="PTHR40265">
    <property type="entry name" value="BLL2707 PROTEIN"/>
    <property type="match status" value="1"/>
</dbReference>
<sequence>MSLKHIIGLDHVVVTVRDLDAAAEQWRRLGFTVSPRGTHSPILGTGNYTIMFGEDYVELLGILTETEQNKPTRDYLAKREGLERAAFTTDDAAAGADELKARGFEALGPIHFGRPVDLPSGGTGEARFNVFRWPLSEQPGGLRIFACQHLTRETVWIPELLEHANGAKRIIRLEVLAADPKAAAEHLARLIDEPARAEGDGWLVPSGGKRADILFYDAAGFARRYPAAVRDGAATEGAASLVVASDDIDGAKAALGPLATVHDGAVSVAASAANGLIVSFLPQ</sequence>
<protein>
    <recommendedName>
        <fullName evidence="1">VOC domain-containing protein</fullName>
    </recommendedName>
</protein>
<feature type="domain" description="VOC" evidence="1">
    <location>
        <begin position="8"/>
        <end position="149"/>
    </location>
</feature>
<comment type="caution">
    <text evidence="2">The sequence shown here is derived from an EMBL/GenBank/DDBJ whole genome shotgun (WGS) entry which is preliminary data.</text>
</comment>
<dbReference type="Proteomes" id="UP000037822">
    <property type="component" value="Unassembled WGS sequence"/>
</dbReference>
<reference evidence="2 3" key="1">
    <citation type="submission" date="2015-07" db="EMBL/GenBank/DDBJ databases">
        <title>Whole genome sequencing of Bosea vaviloviae isolated from cave pool.</title>
        <authorList>
            <person name="Tan N.E.H."/>
            <person name="Lee Y.P."/>
            <person name="Gan H.M."/>
            <person name="Barton H."/>
            <person name="Savka M.A."/>
        </authorList>
    </citation>
    <scope>NUCLEOTIDE SEQUENCE [LARGE SCALE GENOMIC DNA]</scope>
    <source>
        <strain evidence="2 3">SD260</strain>
    </source>
</reference>
<proteinExistence type="predicted"/>
<keyword evidence="3" id="KW-1185">Reference proteome</keyword>
<dbReference type="Pfam" id="PF13468">
    <property type="entry name" value="Glyoxalase_3"/>
    <property type="match status" value="1"/>
</dbReference>
<dbReference type="PROSITE" id="PS51819">
    <property type="entry name" value="VOC"/>
    <property type="match status" value="1"/>
</dbReference>
<name>A0A0N0MBY1_9HYPH</name>
<dbReference type="EMBL" id="LGSZ01000028">
    <property type="protein sequence ID" value="KPH81515.1"/>
    <property type="molecule type" value="Genomic_DNA"/>
</dbReference>
<accession>A0A0N0MBY1</accession>
<dbReference type="InterPro" id="IPR025870">
    <property type="entry name" value="Glyoxalase-like_dom"/>
</dbReference>
<dbReference type="Gene3D" id="3.10.180.10">
    <property type="entry name" value="2,3-Dihydroxybiphenyl 1,2-Dioxygenase, domain 1"/>
    <property type="match status" value="1"/>
</dbReference>
<organism evidence="2 3">
    <name type="scientific">Bosea vaviloviae</name>
    <dbReference type="NCBI Taxonomy" id="1526658"/>
    <lineage>
        <taxon>Bacteria</taxon>
        <taxon>Pseudomonadati</taxon>
        <taxon>Pseudomonadota</taxon>
        <taxon>Alphaproteobacteria</taxon>
        <taxon>Hyphomicrobiales</taxon>
        <taxon>Boseaceae</taxon>
        <taxon>Bosea</taxon>
    </lineage>
</organism>
<dbReference type="SUPFAM" id="SSF54593">
    <property type="entry name" value="Glyoxalase/Bleomycin resistance protein/Dihydroxybiphenyl dioxygenase"/>
    <property type="match status" value="1"/>
</dbReference>
<evidence type="ECO:0000313" key="3">
    <source>
        <dbReference type="Proteomes" id="UP000037822"/>
    </source>
</evidence>
<dbReference type="OrthoDB" id="9812467at2"/>